<sequence>MSYELNALLATADLLDVVAAEVPVAQVARLAQGLALIPMTERLHGVLNVPGDRAEPGFTRFPAGFGRRLEAWSQAGPIAYVEADFFGGAGTQQAAVWLHGRIDLGPLRIEEDEPRSADGTPISQALRRLGATVPEGRFDEFDAVGLGAQRHSADWVRG</sequence>
<dbReference type="RefSeq" id="WP_344621419.1">
    <property type="nucleotide sequence ID" value="NZ_BAAALD010000001.1"/>
</dbReference>
<keyword evidence="2" id="KW-1185">Reference proteome</keyword>
<comment type="caution">
    <text evidence="1">The sequence shown here is derived from an EMBL/GenBank/DDBJ whole genome shotgun (WGS) entry which is preliminary data.</text>
</comment>
<dbReference type="EMBL" id="BAAALD010000001">
    <property type="protein sequence ID" value="GAA1069278.1"/>
    <property type="molecule type" value="Genomic_DNA"/>
</dbReference>
<evidence type="ECO:0000313" key="2">
    <source>
        <dbReference type="Proteomes" id="UP001499987"/>
    </source>
</evidence>
<dbReference type="Proteomes" id="UP001499987">
    <property type="component" value="Unassembled WGS sequence"/>
</dbReference>
<accession>A0ABN1T972</accession>
<gene>
    <name evidence="1" type="ORF">GCM10009663_00950</name>
</gene>
<proteinExistence type="predicted"/>
<organism evidence="1 2">
    <name type="scientific">Kitasatospora arboriphila</name>
    <dbReference type="NCBI Taxonomy" id="258052"/>
    <lineage>
        <taxon>Bacteria</taxon>
        <taxon>Bacillati</taxon>
        <taxon>Actinomycetota</taxon>
        <taxon>Actinomycetes</taxon>
        <taxon>Kitasatosporales</taxon>
        <taxon>Streptomycetaceae</taxon>
        <taxon>Kitasatospora</taxon>
    </lineage>
</organism>
<name>A0ABN1T972_9ACTN</name>
<reference evidence="1 2" key="1">
    <citation type="journal article" date="2019" name="Int. J. Syst. Evol. Microbiol.">
        <title>The Global Catalogue of Microorganisms (GCM) 10K type strain sequencing project: providing services to taxonomists for standard genome sequencing and annotation.</title>
        <authorList>
            <consortium name="The Broad Institute Genomics Platform"/>
            <consortium name="The Broad Institute Genome Sequencing Center for Infectious Disease"/>
            <person name="Wu L."/>
            <person name="Ma J."/>
        </authorList>
    </citation>
    <scope>NUCLEOTIDE SEQUENCE [LARGE SCALE GENOMIC DNA]</scope>
    <source>
        <strain evidence="1 2">JCM 13002</strain>
    </source>
</reference>
<evidence type="ECO:0000313" key="1">
    <source>
        <dbReference type="EMBL" id="GAA1069278.1"/>
    </source>
</evidence>
<protein>
    <submittedName>
        <fullName evidence="1">Uncharacterized protein</fullName>
    </submittedName>
</protein>